<evidence type="ECO:0000313" key="3">
    <source>
        <dbReference type="Proteomes" id="UP000077868"/>
    </source>
</evidence>
<gene>
    <name evidence="2" type="ORF">I601_0689</name>
</gene>
<dbReference type="PATRIC" id="fig|1300347.3.peg.693"/>
<sequence length="341" mass="36954">MITTGSYDEALERFHHTGPEREGWLSNHGPMVAEALARLGHEDRVHRWTDGYIRGLEDVPRGIDRIDAAAWRDPLGDPVRSGDWIDFFRAEVEQEAWATTLVRWWPRLLPGIAAGATHGVIRVGHAVRALRAEETAPRRQELAHALAYWAARWQPVPQVAPAGRLSAARALTLVPPVPRQEHGIRNRIAQLDETGGWRRAVRSLAPPDRSADVPEALRSLVDAVLAQYAARAHGNATMLVHAATAPQAVLNALPSLPEAMWSASLEAAWSATAAVVAAYLPPDTRPVPRLGAHTPDEVLEQALAHGGEHVIKLADTALGARTSSEEPLALAAVLTAIDLDA</sequence>
<evidence type="ECO:0000313" key="2">
    <source>
        <dbReference type="EMBL" id="ANH37139.1"/>
    </source>
</evidence>
<name>A0A1A9GFN1_9ACTN</name>
<accession>A0A1A9GFN1</accession>
<dbReference type="EMBL" id="CP015079">
    <property type="protein sequence ID" value="ANH37139.1"/>
    <property type="molecule type" value="Genomic_DNA"/>
</dbReference>
<dbReference type="RefSeq" id="WP_068106459.1">
    <property type="nucleotide sequence ID" value="NZ_CP015079.1"/>
</dbReference>
<dbReference type="KEGG" id="ndk:I601_0689"/>
<reference evidence="2 3" key="1">
    <citation type="submission" date="2016-03" db="EMBL/GenBank/DDBJ databases">
        <title>Complete genome sequence of a soil Actinobacterium, Nocardioides dokdonensis FR1436.</title>
        <authorList>
            <person name="Kwon S.-K."/>
            <person name="Kim K."/>
            <person name="Kim J.F."/>
        </authorList>
    </citation>
    <scope>NUCLEOTIDE SEQUENCE [LARGE SCALE GENOMIC DNA]</scope>
    <source>
        <strain evidence="2 3">FR1436</strain>
    </source>
</reference>
<dbReference type="STRING" id="1300347.I601_0689"/>
<dbReference type="Proteomes" id="UP000077868">
    <property type="component" value="Chromosome"/>
</dbReference>
<protein>
    <recommendedName>
        <fullName evidence="4">DUF4243 domain-containing protein</fullName>
    </recommendedName>
</protein>
<evidence type="ECO:0000256" key="1">
    <source>
        <dbReference type="ARBA" id="ARBA00023002"/>
    </source>
</evidence>
<organism evidence="2 3">
    <name type="scientific">Nocardioides dokdonensis FR1436</name>
    <dbReference type="NCBI Taxonomy" id="1300347"/>
    <lineage>
        <taxon>Bacteria</taxon>
        <taxon>Bacillati</taxon>
        <taxon>Actinomycetota</taxon>
        <taxon>Actinomycetes</taxon>
        <taxon>Propionibacteriales</taxon>
        <taxon>Nocardioidaceae</taxon>
        <taxon>Nocardioides</taxon>
    </lineage>
</organism>
<keyword evidence="1" id="KW-0560">Oxidoreductase</keyword>
<keyword evidence="3" id="KW-1185">Reference proteome</keyword>
<dbReference type="InterPro" id="IPR025337">
    <property type="entry name" value="Questin_oxidase-like"/>
</dbReference>
<proteinExistence type="predicted"/>
<dbReference type="AlphaFoldDB" id="A0A1A9GFN1"/>
<dbReference type="GO" id="GO:0016491">
    <property type="term" value="F:oxidoreductase activity"/>
    <property type="evidence" value="ECO:0007669"/>
    <property type="project" value="UniProtKB-KW"/>
</dbReference>
<evidence type="ECO:0008006" key="4">
    <source>
        <dbReference type="Google" id="ProtNLM"/>
    </source>
</evidence>
<dbReference type="OrthoDB" id="6396144at2"/>
<dbReference type="Pfam" id="PF14027">
    <property type="entry name" value="Questin_oxidase"/>
    <property type="match status" value="1"/>
</dbReference>